<comment type="similarity">
    <text evidence="1">Belongs to the SMC family. SbcC subfamily.</text>
</comment>
<dbReference type="PANTHER" id="PTHR32114">
    <property type="entry name" value="ABC TRANSPORTER ABCH.3"/>
    <property type="match status" value="1"/>
</dbReference>
<proteinExistence type="inferred from homology"/>
<name>A0A517E0J4_9FIRM</name>
<keyword evidence="6" id="KW-0269">Exonuclease</keyword>
<organism evidence="6 7">
    <name type="scientific">Sporomusa termitida</name>
    <dbReference type="NCBI Taxonomy" id="2377"/>
    <lineage>
        <taxon>Bacteria</taxon>
        <taxon>Bacillati</taxon>
        <taxon>Bacillota</taxon>
        <taxon>Negativicutes</taxon>
        <taxon>Selenomonadales</taxon>
        <taxon>Sporomusaceae</taxon>
        <taxon>Sporomusa</taxon>
    </lineage>
</organism>
<dbReference type="KEGG" id="sted:SPTER_45980"/>
<sequence>MKPVMLKIAGLHSFREEQEIPFERLSELGVFGIFGPTGSGKSSILDAMTLALYGTVVRAGRRTQGILNHAEKHVTVIFSFSLGQGNARRLYRVERRYARKDQLAVTNTHSRLILINDSQEELLADKDREVTEQITGLLGLKEEDFTRAVVLPQGKFAEFLNLGGKERREMLQRLFSLEQYGNVLINKVNDRVRTAETGYIEVESEQKGLGDASPAAIAKAQAGLLIAARTEEQALQAYRLAEARYTEAKTVHNLQEEITRKQAELTAHRQQEPAMQHLAAALEQAEKAERAAGVLAEFLTSQTNEQAAAALKRQTVEQAARLAAVSKELNIAYNSASEVRSRREPELIEQRTKLAAARQLEEQVIRLQAAAAGLAAQQQQQQLVAAGAGESLAQQTSRSQQLEERLKKLEQQLTAAGISAVQRAKVQECVTGAQLLRQNLTAAEKIKQAEVLRKQQCEQTATAARQAEGLRRQIELRLNTLTAAEAKTVESQLQAAADQLDQLLSGEKHAAAIRLAGELTVGQPCPVCGSDKHPCPAVQQSNHGDIDGYKHFEQEIAAAKQRMALLTQTLAETGKMVAAERQSLADASAAAAALSQQAASASAELDKIRTEYGEARAEVNAGHRQLQTALQAADPNLAGQLTVDGLLRHVEELAAYISNQDMLAETLVKQLANHRQEYEGCQREISILHQRVQAAAAGLAAITARVSAAQEQVTAKQQELMAITRGLPASQLLARTAQALETVRREEELAKNRAEQAAEALIAAEQEQARVETSWLEAVRRRELSQVKLEARLREEGFADVNAMTDVHLPAARREEGRRRLRVYADAEQRLNAQCDQLLEALQGRMVTGADWEQIQQCLAQAELEKNTATRERVEADKEYRDLSVKHHRWSELEAVRLTLKEQRECLMALRTLLRGNIFVEFLAQEQMELVARQASERLKQITRHRYALELNSDGGFLIRDDANGGVRRPVSTLSGGETFQAALALSLALSAQIQLKGKYPLEFFFLDEGFGSLDQQALDVAMTTLEKLHIERLTIGIISHVSELKQRLPRRLVVEPAEPAGRGSRVWVEEA</sequence>
<dbReference type="GO" id="GO:0006302">
    <property type="term" value="P:double-strand break repair"/>
    <property type="evidence" value="ECO:0007669"/>
    <property type="project" value="InterPro"/>
</dbReference>
<evidence type="ECO:0000256" key="3">
    <source>
        <dbReference type="ARBA" id="ARBA00013368"/>
    </source>
</evidence>
<protein>
    <recommendedName>
        <fullName evidence="3">Nuclease SbcCD subunit C</fullName>
    </recommendedName>
</protein>
<dbReference type="SUPFAM" id="SSF52540">
    <property type="entry name" value="P-loop containing nucleoside triphosphate hydrolases"/>
    <property type="match status" value="1"/>
</dbReference>
<dbReference type="InterPro" id="IPR027417">
    <property type="entry name" value="P-loop_NTPase"/>
</dbReference>
<gene>
    <name evidence="6" type="ORF">SPTER_45980</name>
</gene>
<dbReference type="Pfam" id="PF13476">
    <property type="entry name" value="AAA_23"/>
    <property type="match status" value="1"/>
</dbReference>
<keyword evidence="4" id="KW-0175">Coiled coil</keyword>
<reference evidence="6 7" key="1">
    <citation type="submission" date="2019-02" db="EMBL/GenBank/DDBJ databases">
        <title>Closed genome of Sporomusa termitida DSM 4440.</title>
        <authorList>
            <person name="Poehlein A."/>
            <person name="Daniel R."/>
        </authorList>
    </citation>
    <scope>NUCLEOTIDE SEQUENCE [LARGE SCALE GENOMIC DNA]</scope>
    <source>
        <strain evidence="6 7">DSM 4440</strain>
    </source>
</reference>
<keyword evidence="6" id="KW-0540">Nuclease</keyword>
<dbReference type="GO" id="GO:0016887">
    <property type="term" value="F:ATP hydrolysis activity"/>
    <property type="evidence" value="ECO:0007669"/>
    <property type="project" value="InterPro"/>
</dbReference>
<dbReference type="AlphaFoldDB" id="A0A517E0J4"/>
<dbReference type="InterPro" id="IPR038729">
    <property type="entry name" value="Rad50/SbcC_AAA"/>
</dbReference>
<dbReference type="GO" id="GO:0004527">
    <property type="term" value="F:exonuclease activity"/>
    <property type="evidence" value="ECO:0007669"/>
    <property type="project" value="UniProtKB-KW"/>
</dbReference>
<evidence type="ECO:0000259" key="5">
    <source>
        <dbReference type="Pfam" id="PF13476"/>
    </source>
</evidence>
<keyword evidence="7" id="KW-1185">Reference proteome</keyword>
<dbReference type="Gene3D" id="3.40.50.300">
    <property type="entry name" value="P-loop containing nucleotide triphosphate hydrolases"/>
    <property type="match status" value="2"/>
</dbReference>
<evidence type="ECO:0000256" key="4">
    <source>
        <dbReference type="SAM" id="Coils"/>
    </source>
</evidence>
<feature type="domain" description="Rad50/SbcC-type AAA" evidence="5">
    <location>
        <begin position="6"/>
        <end position="188"/>
    </location>
</feature>
<dbReference type="OrthoDB" id="9795626at2"/>
<feature type="coiled-coil region" evidence="4">
    <location>
        <begin position="549"/>
        <end position="618"/>
    </location>
</feature>
<feature type="coiled-coil region" evidence="4">
    <location>
        <begin position="664"/>
        <end position="767"/>
    </location>
</feature>
<dbReference type="EMBL" id="CP036259">
    <property type="protein sequence ID" value="QDR83122.1"/>
    <property type="molecule type" value="Genomic_DNA"/>
</dbReference>
<evidence type="ECO:0000256" key="1">
    <source>
        <dbReference type="ARBA" id="ARBA00006930"/>
    </source>
</evidence>
<evidence type="ECO:0000313" key="6">
    <source>
        <dbReference type="EMBL" id="QDR83122.1"/>
    </source>
</evidence>
<feature type="coiled-coil region" evidence="4">
    <location>
        <begin position="357"/>
        <end position="419"/>
    </location>
</feature>
<dbReference type="Proteomes" id="UP000320776">
    <property type="component" value="Chromosome"/>
</dbReference>
<dbReference type="PANTHER" id="PTHR32114:SF2">
    <property type="entry name" value="ABC TRANSPORTER ABCH.3"/>
    <property type="match status" value="1"/>
</dbReference>
<keyword evidence="6" id="KW-0378">Hydrolase</keyword>
<evidence type="ECO:0000313" key="7">
    <source>
        <dbReference type="Proteomes" id="UP000320776"/>
    </source>
</evidence>
<dbReference type="Pfam" id="PF13558">
    <property type="entry name" value="SbcC_Walker_B"/>
    <property type="match status" value="1"/>
</dbReference>
<accession>A0A517E0J4</accession>
<comment type="subunit">
    <text evidence="2">Heterodimer of SbcC and SbcD.</text>
</comment>
<evidence type="ECO:0000256" key="2">
    <source>
        <dbReference type="ARBA" id="ARBA00011322"/>
    </source>
</evidence>